<dbReference type="GO" id="GO:0004348">
    <property type="term" value="F:glucosylceramidase activity"/>
    <property type="evidence" value="ECO:0007669"/>
    <property type="project" value="InterPro"/>
</dbReference>
<dbReference type="InterPro" id="IPR033453">
    <property type="entry name" value="Glyco_hydro_30_TIM-barrel"/>
</dbReference>
<organism evidence="7 8">
    <name type="scientific">Hymenobacter roseosalivarius DSM 11622</name>
    <dbReference type="NCBI Taxonomy" id="645990"/>
    <lineage>
        <taxon>Bacteria</taxon>
        <taxon>Pseudomonadati</taxon>
        <taxon>Bacteroidota</taxon>
        <taxon>Cytophagia</taxon>
        <taxon>Cytophagales</taxon>
        <taxon>Hymenobacteraceae</taxon>
        <taxon>Hymenobacter</taxon>
    </lineage>
</organism>
<keyword evidence="3 4" id="KW-0378">Hydrolase</keyword>
<sequence>MINKLLSCLLLATLATGSNATAQSVVKAPGKAQSYSVTGKKAQVYTTAANTPLRMAAGEVLAFKPEAQPLETQVCIFVDPTKTFQTMLGIGGALTDASAETFAKLPKATQQEFLQAYYSPTNGIGYTLARTTIHSSDFSSGSYTYVADKDESLKTFSVKHDEQFRIPFIKQIQAAAGGKLTMYVSPWSPPAWMKDNNSLLQGGKLLPQYRQNWADYYVKFIKTYEQLGIPIWGLSVQNEPMAKQRWESCIFTAAEERDFIRDYLGPTLKKTASATASSLPGTTTATRFFSAPAPFSTTSRPRNMYGVLATTGTKPGPAAACSSTT</sequence>
<accession>A0A1W1W0C0</accession>
<dbReference type="STRING" id="645990.SAMN00120144_3846"/>
<dbReference type="Gene3D" id="3.20.20.80">
    <property type="entry name" value="Glycosidases"/>
    <property type="match status" value="1"/>
</dbReference>
<dbReference type="PANTHER" id="PTHR11069">
    <property type="entry name" value="GLUCOSYLCERAMIDASE"/>
    <property type="match status" value="1"/>
</dbReference>
<dbReference type="Pfam" id="PF02055">
    <property type="entry name" value="Glyco_hydro_30"/>
    <property type="match status" value="1"/>
</dbReference>
<dbReference type="Proteomes" id="UP000192266">
    <property type="component" value="Unassembled WGS sequence"/>
</dbReference>
<evidence type="ECO:0000256" key="2">
    <source>
        <dbReference type="ARBA" id="ARBA00022729"/>
    </source>
</evidence>
<evidence type="ECO:0000256" key="1">
    <source>
        <dbReference type="ARBA" id="ARBA00005382"/>
    </source>
</evidence>
<reference evidence="7 8" key="1">
    <citation type="submission" date="2017-04" db="EMBL/GenBank/DDBJ databases">
        <authorList>
            <person name="Afonso C.L."/>
            <person name="Miller P.J."/>
            <person name="Scott M.A."/>
            <person name="Spackman E."/>
            <person name="Goraichik I."/>
            <person name="Dimitrov K.M."/>
            <person name="Suarez D.L."/>
            <person name="Swayne D.E."/>
        </authorList>
    </citation>
    <scope>NUCLEOTIDE SEQUENCE [LARGE SCALE GENOMIC DNA]</scope>
    <source>
        <strain evidence="7 8">DSM 11622</strain>
    </source>
</reference>
<evidence type="ECO:0000313" key="8">
    <source>
        <dbReference type="Proteomes" id="UP000192266"/>
    </source>
</evidence>
<dbReference type="InterPro" id="IPR001139">
    <property type="entry name" value="Glyco_hydro_30"/>
</dbReference>
<dbReference type="EMBL" id="FWWW01000084">
    <property type="protein sequence ID" value="SMB98564.1"/>
    <property type="molecule type" value="Genomic_DNA"/>
</dbReference>
<gene>
    <name evidence="7" type="ORF">SAMN00120144_3846</name>
</gene>
<dbReference type="SUPFAM" id="SSF51445">
    <property type="entry name" value="(Trans)glycosidases"/>
    <property type="match status" value="1"/>
</dbReference>
<evidence type="ECO:0000256" key="4">
    <source>
        <dbReference type="RuleBase" id="RU361188"/>
    </source>
</evidence>
<keyword evidence="2 5" id="KW-0732">Signal</keyword>
<keyword evidence="8" id="KW-1185">Reference proteome</keyword>
<dbReference type="AlphaFoldDB" id="A0A1W1W0C0"/>
<protein>
    <submittedName>
        <fullName evidence="7">Glycoside hydrolase family 30</fullName>
    </submittedName>
</protein>
<proteinExistence type="inferred from homology"/>
<dbReference type="PRINTS" id="PR00843">
    <property type="entry name" value="GLHYDRLASE30"/>
</dbReference>
<evidence type="ECO:0000256" key="5">
    <source>
        <dbReference type="SAM" id="SignalP"/>
    </source>
</evidence>
<evidence type="ECO:0000256" key="3">
    <source>
        <dbReference type="ARBA" id="ARBA00022801"/>
    </source>
</evidence>
<comment type="similarity">
    <text evidence="1 4">Belongs to the glycosyl hydrolase 30 family.</text>
</comment>
<dbReference type="GO" id="GO:0006680">
    <property type="term" value="P:glucosylceramide catabolic process"/>
    <property type="evidence" value="ECO:0007669"/>
    <property type="project" value="TreeGrafter"/>
</dbReference>
<dbReference type="InterPro" id="IPR017853">
    <property type="entry name" value="GH"/>
</dbReference>
<name>A0A1W1W0C0_9BACT</name>
<evidence type="ECO:0000259" key="6">
    <source>
        <dbReference type="Pfam" id="PF02055"/>
    </source>
</evidence>
<feature type="signal peptide" evidence="5">
    <location>
        <begin position="1"/>
        <end position="22"/>
    </location>
</feature>
<evidence type="ECO:0000313" key="7">
    <source>
        <dbReference type="EMBL" id="SMB98564.1"/>
    </source>
</evidence>
<dbReference type="PANTHER" id="PTHR11069:SF23">
    <property type="entry name" value="LYSOSOMAL ACID GLUCOSYLCERAMIDASE"/>
    <property type="match status" value="1"/>
</dbReference>
<dbReference type="GO" id="GO:0016020">
    <property type="term" value="C:membrane"/>
    <property type="evidence" value="ECO:0007669"/>
    <property type="project" value="GOC"/>
</dbReference>
<feature type="domain" description="Glycosyl hydrolase family 30 TIM-barrel" evidence="6">
    <location>
        <begin position="89"/>
        <end position="273"/>
    </location>
</feature>
<keyword evidence="4" id="KW-0326">Glycosidase</keyword>
<feature type="chain" id="PRO_5012935657" evidence="5">
    <location>
        <begin position="23"/>
        <end position="325"/>
    </location>
</feature>